<dbReference type="Proteomes" id="UP000297595">
    <property type="component" value="Unassembled WGS sequence"/>
</dbReference>
<accession>A0A7C8PVE3</accession>
<gene>
    <name evidence="1" type="ORF">EYR41_003374</name>
</gene>
<comment type="caution">
    <text evidence="1">The sequence shown here is derived from an EMBL/GenBank/DDBJ whole genome shotgun (WGS) entry which is preliminary data.</text>
</comment>
<name>A0A7C8PVE3_ORBOL</name>
<dbReference type="AlphaFoldDB" id="A0A7C8PVE3"/>
<evidence type="ECO:0000313" key="2">
    <source>
        <dbReference type="Proteomes" id="UP000297595"/>
    </source>
</evidence>
<sequence>MYMYMLLKFATSRCGQKWRASPRSHEIEKNIRWPDANPTSSPACHEIKRASCKASAQATACAKSGDICKAFSENKPSGISIRKEICLMCKKIKSSLQSPADHQLLN</sequence>
<protein>
    <submittedName>
        <fullName evidence="1">Uncharacterized protein</fullName>
    </submittedName>
</protein>
<dbReference type="EMBL" id="SOZJ01000002">
    <property type="protein sequence ID" value="TGJ71408.1"/>
    <property type="molecule type" value="Genomic_DNA"/>
</dbReference>
<organism evidence="1 2">
    <name type="scientific">Orbilia oligospora</name>
    <name type="common">Nematode-trapping fungus</name>
    <name type="synonym">Arthrobotrys oligospora</name>
    <dbReference type="NCBI Taxonomy" id="2813651"/>
    <lineage>
        <taxon>Eukaryota</taxon>
        <taxon>Fungi</taxon>
        <taxon>Dikarya</taxon>
        <taxon>Ascomycota</taxon>
        <taxon>Pezizomycotina</taxon>
        <taxon>Orbiliomycetes</taxon>
        <taxon>Orbiliales</taxon>
        <taxon>Orbiliaceae</taxon>
        <taxon>Orbilia</taxon>
    </lineage>
</organism>
<reference evidence="1 2" key="1">
    <citation type="submission" date="2019-03" db="EMBL/GenBank/DDBJ databases">
        <title>Nematode-trapping fungi genome.</title>
        <authorList>
            <person name="Vidal-Diez De Ulzurrun G."/>
        </authorList>
    </citation>
    <scope>NUCLEOTIDE SEQUENCE [LARGE SCALE GENOMIC DNA]</scope>
    <source>
        <strain evidence="1 2">TWF154</strain>
    </source>
</reference>
<evidence type="ECO:0000313" key="1">
    <source>
        <dbReference type="EMBL" id="TGJ71408.1"/>
    </source>
</evidence>
<proteinExistence type="predicted"/>